<accession>A0A9P6ZPN1</accession>
<name>A0A9P6ZPN1_9AGAM</name>
<dbReference type="OrthoDB" id="2686506at2759"/>
<gene>
    <name evidence="2" type="ORF">EV702DRAFT_1201346</name>
</gene>
<dbReference type="EMBL" id="JABBWD010000051">
    <property type="protein sequence ID" value="KAG1772878.1"/>
    <property type="molecule type" value="Genomic_DNA"/>
</dbReference>
<sequence>MPITIPTATTSQSMSTTIPTTVQPTASAPVVIDVRPKVRKQIVIRAKKRIMRFILTTSAMAGTDNERVTLVSLAISEATSMLGMNVTIKTTSSQHQQVMVAWNNTFRKLLVMVWSCLGLGYSFYPLLDSNLTPVEFWGRVIAALINDTHNPLAFMHKFTVDADANITILQGVLDNPLIFHIVIHLIWCSDLGISEFLSATTPHQLQQLDYAIAAVGAAVKLALREQIPHPPVILPFTQVEGSETFNAIVHHIGGLDGVQKIILDHWKSHMLNIGNSQVLSTNVLAQLDMMMAGVQ</sequence>
<organism evidence="2 3">
    <name type="scientific">Suillus placidus</name>
    <dbReference type="NCBI Taxonomy" id="48579"/>
    <lineage>
        <taxon>Eukaryota</taxon>
        <taxon>Fungi</taxon>
        <taxon>Dikarya</taxon>
        <taxon>Basidiomycota</taxon>
        <taxon>Agaricomycotina</taxon>
        <taxon>Agaricomycetes</taxon>
        <taxon>Agaricomycetidae</taxon>
        <taxon>Boletales</taxon>
        <taxon>Suillineae</taxon>
        <taxon>Suillaceae</taxon>
        <taxon>Suillus</taxon>
    </lineage>
</organism>
<evidence type="ECO:0000313" key="3">
    <source>
        <dbReference type="Proteomes" id="UP000714275"/>
    </source>
</evidence>
<evidence type="ECO:0000313" key="2">
    <source>
        <dbReference type="EMBL" id="KAG1772878.1"/>
    </source>
</evidence>
<reference evidence="2" key="1">
    <citation type="journal article" date="2020" name="New Phytol.">
        <title>Comparative genomics reveals dynamic genome evolution in host specialist ectomycorrhizal fungi.</title>
        <authorList>
            <person name="Lofgren L.A."/>
            <person name="Nguyen N.H."/>
            <person name="Vilgalys R."/>
            <person name="Ruytinx J."/>
            <person name="Liao H.L."/>
            <person name="Branco S."/>
            <person name="Kuo A."/>
            <person name="LaButti K."/>
            <person name="Lipzen A."/>
            <person name="Andreopoulos W."/>
            <person name="Pangilinan J."/>
            <person name="Riley R."/>
            <person name="Hundley H."/>
            <person name="Na H."/>
            <person name="Barry K."/>
            <person name="Grigoriev I.V."/>
            <person name="Stajich J.E."/>
            <person name="Kennedy P.G."/>
        </authorList>
    </citation>
    <scope>NUCLEOTIDE SEQUENCE</scope>
    <source>
        <strain evidence="2">DOB743</strain>
    </source>
</reference>
<feature type="region of interest" description="Disordered" evidence="1">
    <location>
        <begin position="1"/>
        <end position="20"/>
    </location>
</feature>
<dbReference type="AlphaFoldDB" id="A0A9P6ZPN1"/>
<proteinExistence type="predicted"/>
<evidence type="ECO:0000256" key="1">
    <source>
        <dbReference type="SAM" id="MobiDB-lite"/>
    </source>
</evidence>
<comment type="caution">
    <text evidence="2">The sequence shown here is derived from an EMBL/GenBank/DDBJ whole genome shotgun (WGS) entry which is preliminary data.</text>
</comment>
<dbReference type="Proteomes" id="UP000714275">
    <property type="component" value="Unassembled WGS sequence"/>
</dbReference>
<keyword evidence="3" id="KW-1185">Reference proteome</keyword>
<protein>
    <submittedName>
        <fullName evidence="2">Uncharacterized protein</fullName>
    </submittedName>
</protein>